<feature type="domain" description="HTH araC/xylS-type" evidence="4">
    <location>
        <begin position="220"/>
        <end position="321"/>
    </location>
</feature>
<dbReference type="InterPro" id="IPR009057">
    <property type="entry name" value="Homeodomain-like_sf"/>
</dbReference>
<evidence type="ECO:0000259" key="4">
    <source>
        <dbReference type="PROSITE" id="PS01124"/>
    </source>
</evidence>
<proteinExistence type="predicted"/>
<name>A0ABN0SNV2_9MICO</name>
<dbReference type="PROSITE" id="PS01124">
    <property type="entry name" value="HTH_ARAC_FAMILY_2"/>
    <property type="match status" value="1"/>
</dbReference>
<dbReference type="Pfam" id="PF12833">
    <property type="entry name" value="HTH_18"/>
    <property type="match status" value="1"/>
</dbReference>
<dbReference type="InterPro" id="IPR035418">
    <property type="entry name" value="AraC-bd_2"/>
</dbReference>
<dbReference type="InterPro" id="IPR050204">
    <property type="entry name" value="AraC_XylS_family_regulators"/>
</dbReference>
<dbReference type="InterPro" id="IPR018060">
    <property type="entry name" value="HTH_AraC"/>
</dbReference>
<evidence type="ECO:0000313" key="5">
    <source>
        <dbReference type="EMBL" id="GAA0036070.1"/>
    </source>
</evidence>
<dbReference type="PANTHER" id="PTHR46796">
    <property type="entry name" value="HTH-TYPE TRANSCRIPTIONAL ACTIVATOR RHAS-RELATED"/>
    <property type="match status" value="1"/>
</dbReference>
<keyword evidence="6" id="KW-1185">Reference proteome</keyword>
<dbReference type="RefSeq" id="WP_339392905.1">
    <property type="nucleotide sequence ID" value="NZ_BAAAAF010000007.1"/>
</dbReference>
<reference evidence="5 6" key="1">
    <citation type="submission" date="2024-01" db="EMBL/GenBank/DDBJ databases">
        <title>Characterization of antibiotic resistant novel bacterial strains and their environmental applications.</title>
        <authorList>
            <person name="Manzoor S."/>
            <person name="Abbas S."/>
            <person name="Arshad M."/>
            <person name="Ahmed I."/>
        </authorList>
    </citation>
    <scope>NUCLEOTIDE SEQUENCE [LARGE SCALE GENOMIC DNA]</scope>
    <source>
        <strain evidence="5 6">NCCP-602</strain>
    </source>
</reference>
<dbReference type="PANTHER" id="PTHR46796:SF6">
    <property type="entry name" value="ARAC SUBFAMILY"/>
    <property type="match status" value="1"/>
</dbReference>
<evidence type="ECO:0000256" key="1">
    <source>
        <dbReference type="ARBA" id="ARBA00023015"/>
    </source>
</evidence>
<keyword evidence="3" id="KW-0804">Transcription</keyword>
<dbReference type="Pfam" id="PF14525">
    <property type="entry name" value="AraC_binding_2"/>
    <property type="match status" value="1"/>
</dbReference>
<keyword evidence="2" id="KW-0238">DNA-binding</keyword>
<organism evidence="5 6">
    <name type="scientific">Brevibacterium metallidurans</name>
    <dbReference type="NCBI Taxonomy" id="1482676"/>
    <lineage>
        <taxon>Bacteria</taxon>
        <taxon>Bacillati</taxon>
        <taxon>Actinomycetota</taxon>
        <taxon>Actinomycetes</taxon>
        <taxon>Micrococcales</taxon>
        <taxon>Brevibacteriaceae</taxon>
        <taxon>Brevibacterium</taxon>
    </lineage>
</organism>
<dbReference type="PROSITE" id="PS00041">
    <property type="entry name" value="HTH_ARAC_FAMILY_1"/>
    <property type="match status" value="1"/>
</dbReference>
<sequence length="328" mass="34615">MSVPGDTATAAGEPRALARFATGSVPSHRRVSGWEDYHASTLVGLRTAHAGGARFRAETSTLDLADLRIARVTGSEHSVRREASDIAAHPVSGALVYVPLAGLSTFVHRSGGFDLGPGRGVVCSGDTAFARDLIGGVDEIVVRLPRTTVEELTGSPTWRRPTVLYLDRSAAARASGHDFAEVADGLIGRGLRAGSGLHDRLLDLLGTMLSGLSGSVDIVDDVLAAITVHHREPDLSAGRIARLTGVSERHLSRILAEAGHSLPQAVAAARLETARSILADPDRAGASIAEVAVESGFRSQAKLSRSYAARFGITPLKHRRQMRARKDP</sequence>
<dbReference type="InterPro" id="IPR018062">
    <property type="entry name" value="HTH_AraC-typ_CS"/>
</dbReference>
<dbReference type="EMBL" id="BAAAAF010000007">
    <property type="protein sequence ID" value="GAA0036070.1"/>
    <property type="molecule type" value="Genomic_DNA"/>
</dbReference>
<comment type="caution">
    <text evidence="5">The sequence shown here is derived from an EMBL/GenBank/DDBJ whole genome shotgun (WGS) entry which is preliminary data.</text>
</comment>
<dbReference type="Proteomes" id="UP001498238">
    <property type="component" value="Unassembled WGS sequence"/>
</dbReference>
<accession>A0ABN0SNV2</accession>
<protein>
    <submittedName>
        <fullName evidence="5">AraC family transcriptional regulator</fullName>
    </submittedName>
</protein>
<gene>
    <name evidence="5" type="ORF">NCCP602_20310</name>
</gene>
<evidence type="ECO:0000256" key="3">
    <source>
        <dbReference type="ARBA" id="ARBA00023163"/>
    </source>
</evidence>
<keyword evidence="1" id="KW-0805">Transcription regulation</keyword>
<dbReference type="SMART" id="SM00342">
    <property type="entry name" value="HTH_ARAC"/>
    <property type="match status" value="1"/>
</dbReference>
<evidence type="ECO:0000313" key="6">
    <source>
        <dbReference type="Proteomes" id="UP001498238"/>
    </source>
</evidence>
<evidence type="ECO:0000256" key="2">
    <source>
        <dbReference type="ARBA" id="ARBA00023125"/>
    </source>
</evidence>
<dbReference type="Gene3D" id="1.10.10.60">
    <property type="entry name" value="Homeodomain-like"/>
    <property type="match status" value="1"/>
</dbReference>
<dbReference type="SUPFAM" id="SSF46689">
    <property type="entry name" value="Homeodomain-like"/>
    <property type="match status" value="1"/>
</dbReference>